<dbReference type="GO" id="GO:0005680">
    <property type="term" value="C:anaphase-promoting complex"/>
    <property type="evidence" value="ECO:0007669"/>
    <property type="project" value="InterPro"/>
</dbReference>
<feature type="compositionally biased region" description="Polar residues" evidence="1">
    <location>
        <begin position="292"/>
        <end position="302"/>
    </location>
</feature>
<feature type="region of interest" description="Disordered" evidence="1">
    <location>
        <begin position="1"/>
        <end position="44"/>
    </location>
</feature>
<organism evidence="2 3">
    <name type="scientific">Zymoseptoria tritici (strain ST99CH_3D7)</name>
    <dbReference type="NCBI Taxonomy" id="1276538"/>
    <lineage>
        <taxon>Eukaryota</taxon>
        <taxon>Fungi</taxon>
        <taxon>Dikarya</taxon>
        <taxon>Ascomycota</taxon>
        <taxon>Pezizomycotina</taxon>
        <taxon>Dothideomycetes</taxon>
        <taxon>Dothideomycetidae</taxon>
        <taxon>Mycosphaerellales</taxon>
        <taxon>Mycosphaerellaceae</taxon>
        <taxon>Zymoseptoria</taxon>
    </lineage>
</organism>
<evidence type="ECO:0000256" key="1">
    <source>
        <dbReference type="SAM" id="MobiDB-lite"/>
    </source>
</evidence>
<dbReference type="AlphaFoldDB" id="A0A1X7S589"/>
<feature type="compositionally biased region" description="Acidic residues" evidence="1">
    <location>
        <begin position="93"/>
        <end position="104"/>
    </location>
</feature>
<protein>
    <recommendedName>
        <fullName evidence="4">Apc15p protein</fullName>
    </recommendedName>
</protein>
<dbReference type="STRING" id="1276538.A0A1X7S589"/>
<gene>
    <name evidence="2" type="ORF">ZT3D7_G9987</name>
</gene>
<feature type="region of interest" description="Disordered" evidence="1">
    <location>
        <begin position="371"/>
        <end position="399"/>
    </location>
</feature>
<feature type="compositionally biased region" description="Acidic residues" evidence="1">
    <location>
        <begin position="129"/>
        <end position="178"/>
    </location>
</feature>
<dbReference type="Pfam" id="PF05841">
    <property type="entry name" value="Apc15p"/>
    <property type="match status" value="1"/>
</dbReference>
<accession>A0A1X7S589</accession>
<dbReference type="GO" id="GO:0031145">
    <property type="term" value="P:anaphase-promoting complex-dependent catabolic process"/>
    <property type="evidence" value="ECO:0007669"/>
    <property type="project" value="InterPro"/>
</dbReference>
<feature type="compositionally biased region" description="Polar residues" evidence="1">
    <location>
        <begin position="198"/>
        <end position="211"/>
    </location>
</feature>
<feature type="compositionally biased region" description="Low complexity" evidence="1">
    <location>
        <begin position="315"/>
        <end position="332"/>
    </location>
</feature>
<dbReference type="EMBL" id="LT853701">
    <property type="protein sequence ID" value="SMQ54832.1"/>
    <property type="molecule type" value="Genomic_DNA"/>
</dbReference>
<feature type="compositionally biased region" description="Polar residues" evidence="1">
    <location>
        <begin position="338"/>
        <end position="351"/>
    </location>
</feature>
<reference evidence="2 3" key="1">
    <citation type="submission" date="2016-06" db="EMBL/GenBank/DDBJ databases">
        <authorList>
            <person name="Kjaerup R.B."/>
            <person name="Dalgaard T.S."/>
            <person name="Juul-Madsen H.R."/>
        </authorList>
    </citation>
    <scope>NUCLEOTIDE SEQUENCE [LARGE SCALE GENOMIC DNA]</scope>
</reference>
<feature type="compositionally biased region" description="Pro residues" evidence="1">
    <location>
        <begin position="1"/>
        <end position="12"/>
    </location>
</feature>
<evidence type="ECO:0000313" key="2">
    <source>
        <dbReference type="EMBL" id="SMQ54832.1"/>
    </source>
</evidence>
<name>A0A1X7S589_ZYMT9</name>
<dbReference type="Proteomes" id="UP000215127">
    <property type="component" value="Chromosome 10"/>
</dbReference>
<feature type="compositionally biased region" description="Acidic residues" evidence="1">
    <location>
        <begin position="242"/>
        <end position="260"/>
    </location>
</feature>
<keyword evidence="3" id="KW-1185">Reference proteome</keyword>
<proteinExistence type="predicted"/>
<evidence type="ECO:0008006" key="4">
    <source>
        <dbReference type="Google" id="ProtNLM"/>
    </source>
</evidence>
<dbReference type="InterPro" id="IPR008402">
    <property type="entry name" value="APC_su15/mnd2"/>
</dbReference>
<evidence type="ECO:0000313" key="3">
    <source>
        <dbReference type="Proteomes" id="UP000215127"/>
    </source>
</evidence>
<sequence>MFSLPLLPPSTIPSPHTLHNHRPRSPSPPPSGPQTARHRQARDEAKRLLHARSALATLSSEESQIAARKTSVRTYGATWIRPPGVPKTLQAMTEEEAERVEAEEEERRARGVADLEAQQALQEAREAAEEGGEEGEGERDLDDDVPDAEEDAGDEEEEDGMEERDLDDEIPDADDGQEEGTVGSVTFNEESMLGGNSLLHNGSPTSPTSPHYTDDEGEESNWQQQEEAARLEVAELTGAAQDLEDLGLDMDRDLDADEDDHGLGMSRDLDADSEMAGQERNLDDSIPEAGSYQHTDTEASLSSDEESGLRSSFIGATRASARSLRSGRALRTPALDAQSGNGLQARMRSQVQVADGLDLSLNLSSSIVESSMVEGSSPVLQRNAGGRGRGARGRGGRMS</sequence>
<feature type="compositionally biased region" description="Basic residues" evidence="1">
    <location>
        <begin position="389"/>
        <end position="399"/>
    </location>
</feature>
<feature type="region of interest" description="Disordered" evidence="1">
    <location>
        <begin position="92"/>
        <end position="351"/>
    </location>
</feature>